<keyword evidence="1" id="KW-0812">Transmembrane</keyword>
<sequence length="190" mass="20856">MAQTAGNRTVTRSGYAMVTYFAAMSVAVASFIPTPTRFIWNATASAPVGLYTISPVDRLEVSDLVALQPPEPLTDFMAKRGYVRRGTPLLKHVLALPGQQVCRIGRVITVDGIEMGDALERDRLGRPLLVWRGCRTIAAGELFLMNAEVRDSLDSRYFGPLPVSAVIGRATPLYTDEDGDGRFIWRAPTR</sequence>
<evidence type="ECO:0000256" key="1">
    <source>
        <dbReference type="SAM" id="Phobius"/>
    </source>
</evidence>
<dbReference type="Pfam" id="PF10502">
    <property type="entry name" value="Peptidase_S26"/>
    <property type="match status" value="1"/>
</dbReference>
<evidence type="ECO:0000259" key="2">
    <source>
        <dbReference type="Pfam" id="PF10502"/>
    </source>
</evidence>
<reference evidence="3 4" key="1">
    <citation type="submission" date="2018-06" db="EMBL/GenBank/DDBJ databases">
        <title>Genomic Encyclopedia of Type Strains, Phase III (KMG-III): the genomes of soil and plant-associated and newly described type strains.</title>
        <authorList>
            <person name="Whitman W."/>
        </authorList>
    </citation>
    <scope>NUCLEOTIDE SEQUENCE [LARGE SCALE GENOMIC DNA]</scope>
    <source>
        <strain evidence="3 4">ORS 1419</strain>
    </source>
</reference>
<evidence type="ECO:0000313" key="3">
    <source>
        <dbReference type="EMBL" id="PYE85182.1"/>
    </source>
</evidence>
<keyword evidence="1" id="KW-1133">Transmembrane helix</keyword>
<protein>
    <submittedName>
        <fullName evidence="3">Conjugative transfer signal peptidase TraF</fullName>
    </submittedName>
</protein>
<keyword evidence="4" id="KW-1185">Reference proteome</keyword>
<dbReference type="EMBL" id="QJTF01000038">
    <property type="protein sequence ID" value="PYE85182.1"/>
    <property type="molecule type" value="Genomic_DNA"/>
</dbReference>
<feature type="domain" description="Peptidase S26" evidence="2">
    <location>
        <begin position="16"/>
        <end position="171"/>
    </location>
</feature>
<accession>A0A318SUM4</accession>
<dbReference type="AlphaFoldDB" id="A0A318SUM4"/>
<dbReference type="Proteomes" id="UP000247454">
    <property type="component" value="Unassembled WGS sequence"/>
</dbReference>
<dbReference type="GO" id="GO:0006465">
    <property type="term" value="P:signal peptide processing"/>
    <property type="evidence" value="ECO:0007669"/>
    <property type="project" value="InterPro"/>
</dbReference>
<feature type="transmembrane region" description="Helical" evidence="1">
    <location>
        <begin position="14"/>
        <end position="32"/>
    </location>
</feature>
<dbReference type="Gene3D" id="2.10.109.10">
    <property type="entry name" value="Umud Fragment, subunit A"/>
    <property type="match status" value="1"/>
</dbReference>
<name>A0A318SUM4_9HYPH</name>
<dbReference type="GO" id="GO:0004252">
    <property type="term" value="F:serine-type endopeptidase activity"/>
    <property type="evidence" value="ECO:0007669"/>
    <property type="project" value="InterPro"/>
</dbReference>
<dbReference type="InterPro" id="IPR019533">
    <property type="entry name" value="Peptidase_S26"/>
</dbReference>
<organism evidence="3 4">
    <name type="scientific">Phyllobacterium leguminum</name>
    <dbReference type="NCBI Taxonomy" id="314237"/>
    <lineage>
        <taxon>Bacteria</taxon>
        <taxon>Pseudomonadati</taxon>
        <taxon>Pseudomonadota</taxon>
        <taxon>Alphaproteobacteria</taxon>
        <taxon>Hyphomicrobiales</taxon>
        <taxon>Phyllobacteriaceae</taxon>
        <taxon>Phyllobacterium</taxon>
    </lineage>
</organism>
<gene>
    <name evidence="3" type="ORF">C7477_13813</name>
</gene>
<proteinExistence type="predicted"/>
<dbReference type="SUPFAM" id="SSF51306">
    <property type="entry name" value="LexA/Signal peptidase"/>
    <property type="match status" value="1"/>
</dbReference>
<dbReference type="InterPro" id="IPR036286">
    <property type="entry name" value="LexA/Signal_pep-like_sf"/>
</dbReference>
<keyword evidence="1" id="KW-0472">Membrane</keyword>
<evidence type="ECO:0000313" key="4">
    <source>
        <dbReference type="Proteomes" id="UP000247454"/>
    </source>
</evidence>
<comment type="caution">
    <text evidence="3">The sequence shown here is derived from an EMBL/GenBank/DDBJ whole genome shotgun (WGS) entry which is preliminary data.</text>
</comment>